<dbReference type="Proteomes" id="UP000834106">
    <property type="component" value="Chromosome 10"/>
</dbReference>
<protein>
    <recommendedName>
        <fullName evidence="1">ELMO domain-containing protein</fullName>
    </recommendedName>
</protein>
<accession>A0AAD2DY82</accession>
<sequence>MEGSNHLRKCGQSVRRLRRTQSFYWNREVAAIPSVPSVKPRTLVGTTFLKFLAENESTFDLLYCIAFKLMDHQWLAMHASYMDFNVLITQNRTLESALGLVNDTYGGCTEIAPYSTDLELVIVDADIVIYAHLSNCH</sequence>
<dbReference type="EMBL" id="OU503045">
    <property type="protein sequence ID" value="CAI9769228.1"/>
    <property type="molecule type" value="Genomic_DNA"/>
</dbReference>
<keyword evidence="3" id="KW-1185">Reference proteome</keyword>
<evidence type="ECO:0000313" key="2">
    <source>
        <dbReference type="EMBL" id="CAI9769228.1"/>
    </source>
</evidence>
<dbReference type="InterPro" id="IPR006816">
    <property type="entry name" value="ELMO_dom"/>
</dbReference>
<reference evidence="2" key="1">
    <citation type="submission" date="2023-05" db="EMBL/GenBank/DDBJ databases">
        <authorList>
            <person name="Huff M."/>
        </authorList>
    </citation>
    <scope>NUCLEOTIDE SEQUENCE</scope>
</reference>
<gene>
    <name evidence="2" type="ORF">FPE_LOCUS17062</name>
</gene>
<dbReference type="InterPro" id="IPR050868">
    <property type="entry name" value="ELMO_domain-containing"/>
</dbReference>
<evidence type="ECO:0000259" key="1">
    <source>
        <dbReference type="Pfam" id="PF04727"/>
    </source>
</evidence>
<feature type="domain" description="ELMO" evidence="1">
    <location>
        <begin position="42"/>
        <end position="85"/>
    </location>
</feature>
<proteinExistence type="predicted"/>
<dbReference type="PANTHER" id="PTHR12771:SF20">
    <property type="entry name" value="ELMO_CED-12 FAMILY PROTEIN"/>
    <property type="match status" value="1"/>
</dbReference>
<dbReference type="Pfam" id="PF04727">
    <property type="entry name" value="ELMO_CED12"/>
    <property type="match status" value="1"/>
</dbReference>
<name>A0AAD2DY82_9LAMI</name>
<dbReference type="AlphaFoldDB" id="A0AAD2DY82"/>
<evidence type="ECO:0000313" key="3">
    <source>
        <dbReference type="Proteomes" id="UP000834106"/>
    </source>
</evidence>
<dbReference type="PANTHER" id="PTHR12771">
    <property type="entry name" value="ENGULFMENT AND CELL MOTILITY"/>
    <property type="match status" value="1"/>
</dbReference>
<organism evidence="2 3">
    <name type="scientific">Fraxinus pennsylvanica</name>
    <dbReference type="NCBI Taxonomy" id="56036"/>
    <lineage>
        <taxon>Eukaryota</taxon>
        <taxon>Viridiplantae</taxon>
        <taxon>Streptophyta</taxon>
        <taxon>Embryophyta</taxon>
        <taxon>Tracheophyta</taxon>
        <taxon>Spermatophyta</taxon>
        <taxon>Magnoliopsida</taxon>
        <taxon>eudicotyledons</taxon>
        <taxon>Gunneridae</taxon>
        <taxon>Pentapetalae</taxon>
        <taxon>asterids</taxon>
        <taxon>lamiids</taxon>
        <taxon>Lamiales</taxon>
        <taxon>Oleaceae</taxon>
        <taxon>Oleeae</taxon>
        <taxon>Fraxinus</taxon>
    </lineage>
</organism>